<keyword evidence="11" id="KW-0411">Iron-sulfur</keyword>
<comment type="cofactor">
    <cofactor evidence="14">
        <name>[4Fe-4S] cluster</name>
        <dbReference type="ChEBI" id="CHEBI:49883"/>
    </cofactor>
    <text evidence="14">Binds 1 [4Fe-4S] cluster.</text>
</comment>
<dbReference type="GO" id="GO:0035485">
    <property type="term" value="F:adenine/guanine mispair binding"/>
    <property type="evidence" value="ECO:0007669"/>
    <property type="project" value="TreeGrafter"/>
</dbReference>
<dbReference type="Pfam" id="PF14815">
    <property type="entry name" value="NUDIX_4"/>
    <property type="match status" value="1"/>
</dbReference>
<comment type="catalytic activity">
    <reaction evidence="1 14">
        <text>Hydrolyzes free adenine bases from 7,8-dihydro-8-oxoguanine:adenine mismatched double-stranded DNA, leaving an apurinic site.</text>
        <dbReference type="EC" id="3.2.2.31"/>
    </reaction>
</comment>
<evidence type="ECO:0000256" key="8">
    <source>
        <dbReference type="ARBA" id="ARBA00022763"/>
    </source>
</evidence>
<dbReference type="InterPro" id="IPR011257">
    <property type="entry name" value="DNA_glycosylase"/>
</dbReference>
<name>A0A517M2W3_9BACT</name>
<keyword evidence="17" id="KW-1185">Reference proteome</keyword>
<evidence type="ECO:0000256" key="6">
    <source>
        <dbReference type="ARBA" id="ARBA00022485"/>
    </source>
</evidence>
<dbReference type="GO" id="GO:0051539">
    <property type="term" value="F:4 iron, 4 sulfur cluster binding"/>
    <property type="evidence" value="ECO:0007669"/>
    <property type="project" value="UniProtKB-UniRule"/>
</dbReference>
<keyword evidence="12" id="KW-0234">DNA repair</keyword>
<evidence type="ECO:0000259" key="15">
    <source>
        <dbReference type="SMART" id="SM00478"/>
    </source>
</evidence>
<dbReference type="CDD" id="cd03431">
    <property type="entry name" value="NUDIX_DNA_Glycosylase_C-MutY"/>
    <property type="match status" value="1"/>
</dbReference>
<evidence type="ECO:0000256" key="3">
    <source>
        <dbReference type="ARBA" id="ARBA00008343"/>
    </source>
</evidence>
<dbReference type="NCBIfam" id="TIGR01084">
    <property type="entry name" value="mutY"/>
    <property type="match status" value="1"/>
</dbReference>
<dbReference type="AlphaFoldDB" id="A0A517M2W3"/>
<evidence type="ECO:0000256" key="10">
    <source>
        <dbReference type="ARBA" id="ARBA00023004"/>
    </source>
</evidence>
<dbReference type="PANTHER" id="PTHR42944">
    <property type="entry name" value="ADENINE DNA GLYCOSYLASE"/>
    <property type="match status" value="1"/>
</dbReference>
<keyword evidence="6" id="KW-0004">4Fe-4S</keyword>
<evidence type="ECO:0000256" key="12">
    <source>
        <dbReference type="ARBA" id="ARBA00023204"/>
    </source>
</evidence>
<dbReference type="GO" id="GO:0006298">
    <property type="term" value="P:mismatch repair"/>
    <property type="evidence" value="ECO:0007669"/>
    <property type="project" value="TreeGrafter"/>
</dbReference>
<dbReference type="SUPFAM" id="SSF48150">
    <property type="entry name" value="DNA-glycosylase"/>
    <property type="match status" value="1"/>
</dbReference>
<dbReference type="InterPro" id="IPR044298">
    <property type="entry name" value="MIG/MutY"/>
</dbReference>
<dbReference type="CDD" id="cd00056">
    <property type="entry name" value="ENDO3c"/>
    <property type="match status" value="1"/>
</dbReference>
<evidence type="ECO:0000256" key="5">
    <source>
        <dbReference type="ARBA" id="ARBA00022023"/>
    </source>
</evidence>
<dbReference type="InterPro" id="IPR029119">
    <property type="entry name" value="MutY_C"/>
</dbReference>
<evidence type="ECO:0000313" key="17">
    <source>
        <dbReference type="Proteomes" id="UP000319557"/>
    </source>
</evidence>
<protein>
    <recommendedName>
        <fullName evidence="5 14">Adenine DNA glycosylase</fullName>
        <ecNumber evidence="4 14">3.2.2.31</ecNumber>
    </recommendedName>
</protein>
<dbReference type="GO" id="GO:0006284">
    <property type="term" value="P:base-excision repair"/>
    <property type="evidence" value="ECO:0007669"/>
    <property type="project" value="UniProtKB-UniRule"/>
</dbReference>
<evidence type="ECO:0000256" key="13">
    <source>
        <dbReference type="ARBA" id="ARBA00023295"/>
    </source>
</evidence>
<dbReference type="InterPro" id="IPR003651">
    <property type="entry name" value="Endonuclease3_FeS-loop_motif"/>
</dbReference>
<evidence type="ECO:0000313" key="16">
    <source>
        <dbReference type="EMBL" id="QDS89217.1"/>
    </source>
</evidence>
<dbReference type="EMBL" id="CP036261">
    <property type="protein sequence ID" value="QDS89217.1"/>
    <property type="molecule type" value="Genomic_DNA"/>
</dbReference>
<comment type="similarity">
    <text evidence="3 14">Belongs to the Nth/MutY family.</text>
</comment>
<reference evidence="16 17" key="1">
    <citation type="submission" date="2019-02" db="EMBL/GenBank/DDBJ databases">
        <title>Deep-cultivation of Planctomycetes and their phenomic and genomic characterization uncovers novel biology.</title>
        <authorList>
            <person name="Wiegand S."/>
            <person name="Jogler M."/>
            <person name="Boedeker C."/>
            <person name="Pinto D."/>
            <person name="Vollmers J."/>
            <person name="Rivas-Marin E."/>
            <person name="Kohn T."/>
            <person name="Peeters S.H."/>
            <person name="Heuer A."/>
            <person name="Rast P."/>
            <person name="Oberbeckmann S."/>
            <person name="Bunk B."/>
            <person name="Jeske O."/>
            <person name="Meyerdierks A."/>
            <person name="Storesund J.E."/>
            <person name="Kallscheuer N."/>
            <person name="Luecker S."/>
            <person name="Lage O.M."/>
            <person name="Pohl T."/>
            <person name="Merkel B.J."/>
            <person name="Hornburger P."/>
            <person name="Mueller R.-W."/>
            <person name="Bruemmer F."/>
            <person name="Labrenz M."/>
            <person name="Spormann A.M."/>
            <person name="Op den Camp H."/>
            <person name="Overmann J."/>
            <person name="Amann R."/>
            <person name="Jetten M.S.M."/>
            <person name="Mascher T."/>
            <person name="Medema M.H."/>
            <person name="Devos D.P."/>
            <person name="Kaster A.-K."/>
            <person name="Ovreas L."/>
            <person name="Rohde M."/>
            <person name="Galperin M.Y."/>
            <person name="Jogler C."/>
        </authorList>
    </citation>
    <scope>NUCLEOTIDE SEQUENCE [LARGE SCALE GENOMIC DNA]</scope>
    <source>
        <strain evidence="16 17">EC9</strain>
    </source>
</reference>
<evidence type="ECO:0000256" key="11">
    <source>
        <dbReference type="ARBA" id="ARBA00023014"/>
    </source>
</evidence>
<dbReference type="SUPFAM" id="SSF55811">
    <property type="entry name" value="Nudix"/>
    <property type="match status" value="1"/>
</dbReference>
<accession>A0A517M2W3</accession>
<gene>
    <name evidence="16" type="primary">mutY</name>
    <name evidence="16" type="ORF">EC9_34140</name>
</gene>
<feature type="domain" description="HhH-GPD" evidence="15">
    <location>
        <begin position="55"/>
        <end position="206"/>
    </location>
</feature>
<dbReference type="InterPro" id="IPR023170">
    <property type="entry name" value="HhH_base_excis_C"/>
</dbReference>
<dbReference type="Pfam" id="PF00633">
    <property type="entry name" value="HHH"/>
    <property type="match status" value="1"/>
</dbReference>
<sequence length="367" mass="41626">MSSAAESIDHDPRWRDSAWRSRLRRRLLQWFETNSRTLPWRQSRDPYRVWISEIMLQQTQVATVIPYFERFTESFPTVAELAAASEQEVLRHWEGLGYYRRARQMHAAAQKIVEEHDGEFPEQFADVLALPGIGRYTAGAILSISRDHRLPVVEANTLRLYSRLIGLRSPPTIAASQRVLWEFAESILPQRGSGHLNQAAMELGSLVCTPRSPTCDTCPLAAGCVAREMGLQESIPGKVKKIQYEDRREVAVVVCDQQRFLVRQCQPGERWAGLWDFPRCEVAGDADAMLVAADHLRDAFGQSIQPPQPLMRIKHGVTKYRIMLEVLSAKLAGEAQPISDPGTRWLTRTQIGKLPLSTTGRKIFKKL</sequence>
<dbReference type="GO" id="GO:0000701">
    <property type="term" value="F:purine-specific mismatch base pair DNA N-glycosylase activity"/>
    <property type="evidence" value="ECO:0007669"/>
    <property type="project" value="UniProtKB-EC"/>
</dbReference>
<evidence type="ECO:0000256" key="2">
    <source>
        <dbReference type="ARBA" id="ARBA00002933"/>
    </source>
</evidence>
<dbReference type="GO" id="GO:0046872">
    <property type="term" value="F:metal ion binding"/>
    <property type="evidence" value="ECO:0007669"/>
    <property type="project" value="UniProtKB-UniRule"/>
</dbReference>
<dbReference type="KEGG" id="ruv:EC9_34140"/>
<dbReference type="Gene3D" id="1.10.340.30">
    <property type="entry name" value="Hypothetical protein, domain 2"/>
    <property type="match status" value="1"/>
</dbReference>
<dbReference type="GO" id="GO:0034039">
    <property type="term" value="F:8-oxo-7,8-dihydroguanine DNA N-glycosylase activity"/>
    <property type="evidence" value="ECO:0007669"/>
    <property type="project" value="TreeGrafter"/>
</dbReference>
<keyword evidence="10 14" id="KW-0408">Iron</keyword>
<keyword evidence="7" id="KW-0479">Metal-binding</keyword>
<evidence type="ECO:0000256" key="9">
    <source>
        <dbReference type="ARBA" id="ARBA00022801"/>
    </source>
</evidence>
<dbReference type="InterPro" id="IPR000445">
    <property type="entry name" value="HhH_motif"/>
</dbReference>
<dbReference type="GO" id="GO:0032357">
    <property type="term" value="F:oxidized purine DNA binding"/>
    <property type="evidence" value="ECO:0007669"/>
    <property type="project" value="TreeGrafter"/>
</dbReference>
<dbReference type="PANTHER" id="PTHR42944:SF1">
    <property type="entry name" value="ADENINE DNA GLYCOSYLASE"/>
    <property type="match status" value="1"/>
</dbReference>
<dbReference type="Gene3D" id="3.90.79.10">
    <property type="entry name" value="Nucleoside Triphosphate Pyrophosphohydrolase"/>
    <property type="match status" value="1"/>
</dbReference>
<evidence type="ECO:0000256" key="14">
    <source>
        <dbReference type="RuleBase" id="RU365096"/>
    </source>
</evidence>
<dbReference type="RefSeq" id="WP_246105724.1">
    <property type="nucleotide sequence ID" value="NZ_CP036261.1"/>
</dbReference>
<evidence type="ECO:0000256" key="4">
    <source>
        <dbReference type="ARBA" id="ARBA00012045"/>
    </source>
</evidence>
<dbReference type="InterPro" id="IPR003265">
    <property type="entry name" value="HhH-GPD_domain"/>
</dbReference>
<evidence type="ECO:0000256" key="7">
    <source>
        <dbReference type="ARBA" id="ARBA00022723"/>
    </source>
</evidence>
<dbReference type="Pfam" id="PF00730">
    <property type="entry name" value="HhH-GPD"/>
    <property type="match status" value="1"/>
</dbReference>
<dbReference type="InterPro" id="IPR015797">
    <property type="entry name" value="NUDIX_hydrolase-like_dom_sf"/>
</dbReference>
<organism evidence="16 17">
    <name type="scientific">Rosistilla ulvae</name>
    <dbReference type="NCBI Taxonomy" id="1930277"/>
    <lineage>
        <taxon>Bacteria</taxon>
        <taxon>Pseudomonadati</taxon>
        <taxon>Planctomycetota</taxon>
        <taxon>Planctomycetia</taxon>
        <taxon>Pirellulales</taxon>
        <taxon>Pirellulaceae</taxon>
        <taxon>Rosistilla</taxon>
    </lineage>
</organism>
<dbReference type="FunFam" id="1.10.340.30:FF:000002">
    <property type="entry name" value="Adenine DNA glycosylase"/>
    <property type="match status" value="1"/>
</dbReference>
<dbReference type="Proteomes" id="UP000319557">
    <property type="component" value="Chromosome"/>
</dbReference>
<dbReference type="InterPro" id="IPR005760">
    <property type="entry name" value="A/G_AdeGlyc_MutY"/>
</dbReference>
<comment type="function">
    <text evidence="2">Adenine glycosylase active on G-A mispairs. MutY also corrects error-prone DNA synthesis past GO lesions which are due to the oxidatively damaged form of guanine: 7,8-dihydro-8-oxoguanine (8-oxo-dGTP).</text>
</comment>
<evidence type="ECO:0000256" key="1">
    <source>
        <dbReference type="ARBA" id="ARBA00000843"/>
    </source>
</evidence>
<dbReference type="SMART" id="SM00478">
    <property type="entry name" value="ENDO3c"/>
    <property type="match status" value="1"/>
</dbReference>
<keyword evidence="8 14" id="KW-0227">DNA damage</keyword>
<keyword evidence="9 16" id="KW-0378">Hydrolase</keyword>
<dbReference type="SMART" id="SM00525">
    <property type="entry name" value="FES"/>
    <property type="match status" value="1"/>
</dbReference>
<keyword evidence="13 14" id="KW-0326">Glycosidase</keyword>
<dbReference type="EC" id="3.2.2.31" evidence="4 14"/>
<proteinExistence type="inferred from homology"/>
<dbReference type="Gene3D" id="1.10.1670.10">
    <property type="entry name" value="Helix-hairpin-Helix base-excision DNA repair enzymes (C-terminal)"/>
    <property type="match status" value="1"/>
</dbReference>